<dbReference type="EMBL" id="JBHTOH010000019">
    <property type="protein sequence ID" value="MFD1410627.1"/>
    <property type="molecule type" value="Genomic_DNA"/>
</dbReference>
<name>A0ABW4BNX0_9LACO</name>
<comment type="caution">
    <text evidence="1">The sequence shown here is derived from an EMBL/GenBank/DDBJ whole genome shotgun (WGS) entry which is preliminary data.</text>
</comment>
<evidence type="ECO:0000313" key="1">
    <source>
        <dbReference type="EMBL" id="MFD1410627.1"/>
    </source>
</evidence>
<evidence type="ECO:0000313" key="2">
    <source>
        <dbReference type="Proteomes" id="UP001597191"/>
    </source>
</evidence>
<dbReference type="RefSeq" id="WP_125651496.1">
    <property type="nucleotide sequence ID" value="NZ_JBHTOH010000019.1"/>
</dbReference>
<keyword evidence="2" id="KW-1185">Reference proteome</keyword>
<sequence>MHLSPEHEKLIVYLDKEYRKDEVPEGILAQFRFHHDWVEQAKKEWRLFPGKAYLNREIAYPGGKRCEICDTNLPKNVVHVINNKNQREMYIGLDCEGNVLNGSVVVGRNLSIEEQARYEKFVLEHEKVIALIDHPYSRDSMFELSKVLKLKEDSFRKKAKLLLRQYLKTGKLSQREIQQLLETSDALRAKIDAQNRRYNDDRPGLNVALRNRIEKNQPEDVKAIVRLVQNDDGYLKTDAASRILDEQFLNEYAKRVRQTGGIGSSLDASCTQSARINLSAPTLDGRILLSFPSRDVIQEMGFPKVMVTAKTLSQIVDRSKSIRLANDNQKSLAAITGIHQFENLGFSSVKVSYQDFAAFVGQSEADLKKQQRTRLSPKKYESLISGIAFLKAEDRFVQIGTGELIEIGLRAIIGNVRHLSSDLPSVQVATLSDILKSLYDSYVLKYD</sequence>
<protein>
    <submittedName>
        <fullName evidence="1">Uncharacterized protein</fullName>
    </submittedName>
</protein>
<reference evidence="2" key="1">
    <citation type="journal article" date="2019" name="Int. J. Syst. Evol. Microbiol.">
        <title>The Global Catalogue of Microorganisms (GCM) 10K type strain sequencing project: providing services to taxonomists for standard genome sequencing and annotation.</title>
        <authorList>
            <consortium name="The Broad Institute Genomics Platform"/>
            <consortium name="The Broad Institute Genome Sequencing Center for Infectious Disease"/>
            <person name="Wu L."/>
            <person name="Ma J."/>
        </authorList>
    </citation>
    <scope>NUCLEOTIDE SEQUENCE [LARGE SCALE GENOMIC DNA]</scope>
    <source>
        <strain evidence="2">CCM 8937</strain>
    </source>
</reference>
<organism evidence="1 2">
    <name type="scientific">Lapidilactobacillus gannanensis</name>
    <dbReference type="NCBI Taxonomy" id="2486002"/>
    <lineage>
        <taxon>Bacteria</taxon>
        <taxon>Bacillati</taxon>
        <taxon>Bacillota</taxon>
        <taxon>Bacilli</taxon>
        <taxon>Lactobacillales</taxon>
        <taxon>Lactobacillaceae</taxon>
        <taxon>Lapidilactobacillus</taxon>
    </lineage>
</organism>
<proteinExistence type="predicted"/>
<gene>
    <name evidence="1" type="ORF">ACFQ4R_03225</name>
</gene>
<accession>A0ABW4BNX0</accession>
<dbReference type="Proteomes" id="UP001597191">
    <property type="component" value="Unassembled WGS sequence"/>
</dbReference>